<accession>A0A5K7ZCB9</accession>
<dbReference type="Gene3D" id="2.40.10.10">
    <property type="entry name" value="Trypsin-like serine proteases"/>
    <property type="match status" value="1"/>
</dbReference>
<evidence type="ECO:0000313" key="4">
    <source>
        <dbReference type="EMBL" id="BBO76104.1"/>
    </source>
</evidence>
<gene>
    <name evidence="4" type="ORF">DSCW_35210</name>
</gene>
<evidence type="ECO:0000256" key="2">
    <source>
        <dbReference type="SAM" id="SignalP"/>
    </source>
</evidence>
<dbReference type="InterPro" id="IPR009003">
    <property type="entry name" value="Peptidase_S1_PA"/>
</dbReference>
<dbReference type="SUPFAM" id="SSF50494">
    <property type="entry name" value="Trypsin-like serine proteases"/>
    <property type="match status" value="1"/>
</dbReference>
<dbReference type="Pfam" id="PF13365">
    <property type="entry name" value="Trypsin_2"/>
    <property type="match status" value="1"/>
</dbReference>
<dbReference type="InterPro" id="IPR043504">
    <property type="entry name" value="Peptidase_S1_PA_chymotrypsin"/>
</dbReference>
<evidence type="ECO:0000259" key="3">
    <source>
        <dbReference type="Pfam" id="PF13511"/>
    </source>
</evidence>
<dbReference type="KEGG" id="dwd:DSCW_35210"/>
<dbReference type="InterPro" id="IPR025392">
    <property type="entry name" value="DUF4124"/>
</dbReference>
<dbReference type="PANTHER" id="PTHR43019">
    <property type="entry name" value="SERINE ENDOPROTEASE DEGS"/>
    <property type="match status" value="1"/>
</dbReference>
<name>A0A5K7ZCB9_9BACT</name>
<feature type="chain" id="PRO_5024335780" description="DUF4124 domain-containing protein" evidence="2">
    <location>
        <begin position="23"/>
        <end position="361"/>
    </location>
</feature>
<evidence type="ECO:0000313" key="5">
    <source>
        <dbReference type="Proteomes" id="UP000427769"/>
    </source>
</evidence>
<proteinExistence type="predicted"/>
<protein>
    <recommendedName>
        <fullName evidence="3">DUF4124 domain-containing protein</fullName>
    </recommendedName>
</protein>
<dbReference type="OrthoDB" id="9758917at2"/>
<dbReference type="Pfam" id="PF13511">
    <property type="entry name" value="DUF4124"/>
    <property type="match status" value="1"/>
</dbReference>
<sequence>MPFAPKCIISCCLVLLTVAVTAASVSAAVYKYKKDGVWHFTDDPAQVPAAQLNSSSGTSPPVHGETRNLREQLIAALHPANDIETATLATVAVETSFGYGSGFFVTDDGYILTNKHVIRLNPKTGTEDDPAAASRAKTLERYQAKLDRESQRLQEARSDLENFRQYIDGQPESSTRDFNETRYREGLQRFRRWEQSVDEQRKKLDSERSRFETSLVQQRLDVSLAGLSRNFTIYLADNTPLYAYVVEISDQYDLALLKVDGYTTPFIRSSPPLASAQGDPVYAIGNPVNLRNSVASGVVSGFEGPFVKTNAQIYPGNSGGPLVTAQGRVIGINTFKKLTHKFEGLGFAISISVAMEAFDGI</sequence>
<reference evidence="4 5" key="1">
    <citation type="submission" date="2019-11" db="EMBL/GenBank/DDBJ databases">
        <title>Comparative genomics of hydrocarbon-degrading Desulfosarcina strains.</title>
        <authorList>
            <person name="Watanabe M."/>
            <person name="Kojima H."/>
            <person name="Fukui M."/>
        </authorList>
    </citation>
    <scope>NUCLEOTIDE SEQUENCE [LARGE SCALE GENOMIC DNA]</scope>
    <source>
        <strain evidence="4 5">PP31</strain>
    </source>
</reference>
<feature type="domain" description="DUF4124" evidence="3">
    <location>
        <begin position="18"/>
        <end position="60"/>
    </location>
</feature>
<organism evidence="4 5">
    <name type="scientific">Desulfosarcina widdelii</name>
    <dbReference type="NCBI Taxonomy" id="947919"/>
    <lineage>
        <taxon>Bacteria</taxon>
        <taxon>Pseudomonadati</taxon>
        <taxon>Thermodesulfobacteriota</taxon>
        <taxon>Desulfobacteria</taxon>
        <taxon>Desulfobacterales</taxon>
        <taxon>Desulfosarcinaceae</taxon>
        <taxon>Desulfosarcina</taxon>
    </lineage>
</organism>
<dbReference type="Proteomes" id="UP000427769">
    <property type="component" value="Chromosome"/>
</dbReference>
<keyword evidence="5" id="KW-1185">Reference proteome</keyword>
<dbReference type="EMBL" id="AP021875">
    <property type="protein sequence ID" value="BBO76104.1"/>
    <property type="molecule type" value="Genomic_DNA"/>
</dbReference>
<dbReference type="Gene3D" id="2.40.10.120">
    <property type="match status" value="1"/>
</dbReference>
<feature type="signal peptide" evidence="2">
    <location>
        <begin position="1"/>
        <end position="22"/>
    </location>
</feature>
<dbReference type="AlphaFoldDB" id="A0A5K7ZCB9"/>
<keyword evidence="2" id="KW-0732">Signal</keyword>
<dbReference type="RefSeq" id="WP_155304960.1">
    <property type="nucleotide sequence ID" value="NZ_AP021875.1"/>
</dbReference>
<evidence type="ECO:0000256" key="1">
    <source>
        <dbReference type="SAM" id="MobiDB-lite"/>
    </source>
</evidence>
<feature type="region of interest" description="Disordered" evidence="1">
    <location>
        <begin position="161"/>
        <end position="180"/>
    </location>
</feature>